<dbReference type="Pfam" id="PF01594">
    <property type="entry name" value="AI-2E_transport"/>
    <property type="match status" value="1"/>
</dbReference>
<dbReference type="AlphaFoldDB" id="A0A6I2F4E3"/>
<evidence type="ECO:0000256" key="3">
    <source>
        <dbReference type="ARBA" id="ARBA00022692"/>
    </source>
</evidence>
<feature type="transmembrane region" description="Helical" evidence="7">
    <location>
        <begin position="274"/>
        <end position="297"/>
    </location>
</feature>
<keyword evidence="4 7" id="KW-1133">Transmembrane helix</keyword>
<evidence type="ECO:0000256" key="7">
    <source>
        <dbReference type="SAM" id="Phobius"/>
    </source>
</evidence>
<sequence length="391" mass="41732">MWWNRRKGGAKSADAPPPEPAVQAEPVPSHRAAFILLGLAGAAVASFGLAAIADVFVWSFFALVLTICVYPLRAWLERHGVGRGLATLTVILAVVLLLGTFVFAFFFSFTQFLTLLPQYADELESWAAGVGSWLSGLGFGQAQIDEIVTWFDPGKVLDVIGGVVGSAAGFVTAAVILLTMLLLMAMDSSYARTLVAKIYPTRPVLATASVAYTIGVRRYMVVTTLLGIAQGLINWIALVLLQVPGAALWGVLAFLCSFIPNVGYFIAIIPPIVFAALVGGWPLVIAVIVVYGVINAVVQSVVQPRVVGNAVALSQSITFFSVLFWAVVLGPMGAILAIPLTLLVRMLLVDSNPNAGWMREALGDFDEAKKIMDAEDAASKARRRERKAARG</sequence>
<feature type="transmembrane region" description="Helical" evidence="7">
    <location>
        <begin position="159"/>
        <end position="183"/>
    </location>
</feature>
<evidence type="ECO:0000256" key="4">
    <source>
        <dbReference type="ARBA" id="ARBA00022989"/>
    </source>
</evidence>
<name>A0A6I2F4E3_9MICO</name>
<evidence type="ECO:0000313" key="8">
    <source>
        <dbReference type="EMBL" id="MRG59111.1"/>
    </source>
</evidence>
<accession>A0A6I2F4E3</accession>
<dbReference type="EMBL" id="WJIF01000002">
    <property type="protein sequence ID" value="MRG59111.1"/>
    <property type="molecule type" value="Genomic_DNA"/>
</dbReference>
<organism evidence="8 9">
    <name type="scientific">Agromyces agglutinans</name>
    <dbReference type="NCBI Taxonomy" id="2662258"/>
    <lineage>
        <taxon>Bacteria</taxon>
        <taxon>Bacillati</taxon>
        <taxon>Actinomycetota</taxon>
        <taxon>Actinomycetes</taxon>
        <taxon>Micrococcales</taxon>
        <taxon>Microbacteriaceae</taxon>
        <taxon>Agromyces</taxon>
    </lineage>
</organism>
<feature type="transmembrane region" description="Helical" evidence="7">
    <location>
        <begin position="58"/>
        <end position="76"/>
    </location>
</feature>
<protein>
    <submittedName>
        <fullName evidence="8">AI-2E family transporter</fullName>
    </submittedName>
</protein>
<comment type="caution">
    <text evidence="8">The sequence shown here is derived from an EMBL/GenBank/DDBJ whole genome shotgun (WGS) entry which is preliminary data.</text>
</comment>
<dbReference type="PANTHER" id="PTHR21716">
    <property type="entry name" value="TRANSMEMBRANE PROTEIN"/>
    <property type="match status" value="1"/>
</dbReference>
<dbReference type="GO" id="GO:0055085">
    <property type="term" value="P:transmembrane transport"/>
    <property type="evidence" value="ECO:0007669"/>
    <property type="project" value="TreeGrafter"/>
</dbReference>
<feature type="transmembrane region" description="Helical" evidence="7">
    <location>
        <begin position="219"/>
        <end position="241"/>
    </location>
</feature>
<dbReference type="GO" id="GO:0016020">
    <property type="term" value="C:membrane"/>
    <property type="evidence" value="ECO:0007669"/>
    <property type="project" value="UniProtKB-SubCell"/>
</dbReference>
<dbReference type="Proteomes" id="UP000431080">
    <property type="component" value="Unassembled WGS sequence"/>
</dbReference>
<proteinExistence type="inferred from homology"/>
<evidence type="ECO:0000256" key="1">
    <source>
        <dbReference type="ARBA" id="ARBA00004141"/>
    </source>
</evidence>
<keyword evidence="9" id="KW-1185">Reference proteome</keyword>
<evidence type="ECO:0000256" key="5">
    <source>
        <dbReference type="ARBA" id="ARBA00023136"/>
    </source>
</evidence>
<feature type="region of interest" description="Disordered" evidence="6">
    <location>
        <begin position="1"/>
        <end position="24"/>
    </location>
</feature>
<comment type="similarity">
    <text evidence="2">Belongs to the autoinducer-2 exporter (AI-2E) (TC 2.A.86) family.</text>
</comment>
<keyword evidence="3 7" id="KW-0812">Transmembrane</keyword>
<evidence type="ECO:0000256" key="2">
    <source>
        <dbReference type="ARBA" id="ARBA00009773"/>
    </source>
</evidence>
<comment type="subcellular location">
    <subcellularLocation>
        <location evidence="1">Membrane</location>
        <topology evidence="1">Multi-pass membrane protein</topology>
    </subcellularLocation>
</comment>
<feature type="transmembrane region" description="Helical" evidence="7">
    <location>
        <begin position="317"/>
        <end position="344"/>
    </location>
</feature>
<feature type="transmembrane region" description="Helical" evidence="7">
    <location>
        <begin position="247"/>
        <end position="267"/>
    </location>
</feature>
<evidence type="ECO:0000256" key="6">
    <source>
        <dbReference type="SAM" id="MobiDB-lite"/>
    </source>
</evidence>
<feature type="transmembrane region" description="Helical" evidence="7">
    <location>
        <begin position="88"/>
        <end position="109"/>
    </location>
</feature>
<keyword evidence="5 7" id="KW-0472">Membrane</keyword>
<gene>
    <name evidence="8" type="ORF">GE115_04400</name>
</gene>
<dbReference type="RefSeq" id="WP_153683577.1">
    <property type="nucleotide sequence ID" value="NZ_WJIF01000002.1"/>
</dbReference>
<dbReference type="InterPro" id="IPR002549">
    <property type="entry name" value="AI-2E-like"/>
</dbReference>
<reference evidence="8 9" key="1">
    <citation type="submission" date="2019-10" db="EMBL/GenBank/DDBJ databases">
        <authorList>
            <person name="Nie G."/>
            <person name="Ming H."/>
            <person name="Yi B."/>
        </authorList>
    </citation>
    <scope>NUCLEOTIDE SEQUENCE [LARGE SCALE GENOMIC DNA]</scope>
    <source>
        <strain evidence="8 9">CFH 90414</strain>
    </source>
</reference>
<dbReference type="PANTHER" id="PTHR21716:SF64">
    <property type="entry name" value="AI-2 TRANSPORT PROTEIN TQSA"/>
    <property type="match status" value="1"/>
</dbReference>
<feature type="transmembrane region" description="Helical" evidence="7">
    <location>
        <begin position="32"/>
        <end position="52"/>
    </location>
</feature>
<evidence type="ECO:0000313" key="9">
    <source>
        <dbReference type="Proteomes" id="UP000431080"/>
    </source>
</evidence>